<feature type="binding site" evidence="11">
    <location>
        <position position="359"/>
    </location>
    <ligand>
        <name>Zn(2+)</name>
        <dbReference type="ChEBI" id="CHEBI:29105"/>
    </ligand>
</feature>
<comment type="cofactor">
    <cofactor evidence="2 11">
        <name>NAD(+)</name>
        <dbReference type="ChEBI" id="CHEBI:57540"/>
    </cofactor>
</comment>
<evidence type="ECO:0000256" key="7">
    <source>
        <dbReference type="ARBA" id="ARBA00023141"/>
    </source>
</evidence>
<dbReference type="InterPro" id="IPR056179">
    <property type="entry name" value="DHQS_C"/>
</dbReference>
<feature type="domain" description="3-dehydroquinate synthase N-terminal" evidence="12">
    <location>
        <begin position="242"/>
        <end position="353"/>
    </location>
</feature>
<dbReference type="GO" id="GO:0000287">
    <property type="term" value="F:magnesium ion binding"/>
    <property type="evidence" value="ECO:0007669"/>
    <property type="project" value="UniProtKB-UniRule"/>
</dbReference>
<protein>
    <recommendedName>
        <fullName evidence="10 11">Multifunctional fusion protein</fullName>
    </recommendedName>
    <domain>
        <recommendedName>
            <fullName evidence="10">Shikimate kinase</fullName>
            <shortName evidence="10">SK</shortName>
            <ecNumber evidence="10">2.7.1.71</ecNumber>
        </recommendedName>
    </domain>
    <domain>
        <recommendedName>
            <fullName evidence="11">3-dehydroquinate synthase</fullName>
            <shortName evidence="11">DHQS</shortName>
            <ecNumber evidence="11">4.2.3.4</ecNumber>
        </recommendedName>
    </domain>
</protein>
<feature type="binding site" evidence="10">
    <location>
        <position position="34"/>
    </location>
    <ligand>
        <name>substrate</name>
    </ligand>
</feature>
<dbReference type="UniPathway" id="UPA00053">
    <property type="reaction ID" value="UER00085"/>
</dbReference>
<keyword evidence="10" id="KW-0808">Transferase</keyword>
<comment type="subunit">
    <text evidence="10">Monomer.</text>
</comment>
<feature type="binding site" evidence="10">
    <location>
        <position position="127"/>
    </location>
    <ligand>
        <name>ATP</name>
        <dbReference type="ChEBI" id="CHEBI:30616"/>
    </ligand>
</feature>
<dbReference type="InterPro" id="IPR016037">
    <property type="entry name" value="DHQ_synth_AroB"/>
</dbReference>
<dbReference type="EC" id="2.7.1.71" evidence="10"/>
<feature type="binding site" evidence="11">
    <location>
        <begin position="280"/>
        <end position="284"/>
    </location>
    <ligand>
        <name>NAD(+)</name>
        <dbReference type="ChEBI" id="CHEBI:57540"/>
    </ligand>
</feature>
<feature type="binding site" evidence="11">
    <location>
        <begin position="246"/>
        <end position="251"/>
    </location>
    <ligand>
        <name>NAD(+)</name>
        <dbReference type="ChEBI" id="CHEBI:57540"/>
    </ligand>
</feature>
<dbReference type="GO" id="GO:0005737">
    <property type="term" value="C:cytoplasm"/>
    <property type="evidence" value="ECO:0007669"/>
    <property type="project" value="UniProtKB-SubCell"/>
</dbReference>
<comment type="pathway">
    <text evidence="10">Metabolic intermediate biosynthesis; chorismate biosynthesis; chorismate from D-erythrose 4-phosphate and phosphoenolpyruvate: step 5/7.</text>
</comment>
<comment type="catalytic activity">
    <reaction evidence="10">
        <text>shikimate + ATP = 3-phosphoshikimate + ADP + H(+)</text>
        <dbReference type="Rhea" id="RHEA:13121"/>
        <dbReference type="ChEBI" id="CHEBI:15378"/>
        <dbReference type="ChEBI" id="CHEBI:30616"/>
        <dbReference type="ChEBI" id="CHEBI:36208"/>
        <dbReference type="ChEBI" id="CHEBI:145989"/>
        <dbReference type="ChEBI" id="CHEBI:456216"/>
        <dbReference type="EC" id="2.7.1.71"/>
    </reaction>
</comment>
<dbReference type="InterPro" id="IPR000623">
    <property type="entry name" value="Shikimate_kinase/TSH1"/>
</dbReference>
<keyword evidence="11" id="KW-0479">Metal-binding</keyword>
<dbReference type="PRINTS" id="PR01100">
    <property type="entry name" value="SHIKIMTKNASE"/>
</dbReference>
<keyword evidence="11" id="KW-0547">Nucleotide-binding</keyword>
<dbReference type="GO" id="GO:0005524">
    <property type="term" value="F:ATP binding"/>
    <property type="evidence" value="ECO:0007669"/>
    <property type="project" value="UniProtKB-UniRule"/>
</dbReference>
<feature type="binding site" evidence="11">
    <location>
        <begin position="344"/>
        <end position="347"/>
    </location>
    <ligand>
        <name>NAD(+)</name>
        <dbReference type="ChEBI" id="CHEBI:57540"/>
    </ligand>
</feature>
<evidence type="ECO:0000256" key="1">
    <source>
        <dbReference type="ARBA" id="ARBA00001393"/>
    </source>
</evidence>
<dbReference type="Pfam" id="PF01761">
    <property type="entry name" value="DHQ_synthase"/>
    <property type="match status" value="1"/>
</dbReference>
<dbReference type="EMBL" id="VUMY01000019">
    <property type="protein sequence ID" value="MST50449.1"/>
    <property type="molecule type" value="Genomic_DNA"/>
</dbReference>
<dbReference type="GO" id="GO:0009073">
    <property type="term" value="P:aromatic amino acid family biosynthetic process"/>
    <property type="evidence" value="ECO:0007669"/>
    <property type="project" value="UniProtKB-KW"/>
</dbReference>
<feature type="binding site" evidence="11">
    <location>
        <begin position="304"/>
        <end position="305"/>
    </location>
    <ligand>
        <name>NAD(+)</name>
        <dbReference type="ChEBI" id="CHEBI:57540"/>
    </ligand>
</feature>
<evidence type="ECO:0000256" key="3">
    <source>
        <dbReference type="ARBA" id="ARBA00004661"/>
    </source>
</evidence>
<evidence type="ECO:0000256" key="11">
    <source>
        <dbReference type="HAMAP-Rule" id="MF_00110"/>
    </source>
</evidence>
<dbReference type="Gene3D" id="1.20.1090.10">
    <property type="entry name" value="Dehydroquinate synthase-like - alpha domain"/>
    <property type="match status" value="1"/>
</dbReference>
<dbReference type="NCBIfam" id="TIGR01357">
    <property type="entry name" value="aroB"/>
    <property type="match status" value="1"/>
</dbReference>
<dbReference type="HAMAP" id="MF_00109">
    <property type="entry name" value="Shikimate_kinase"/>
    <property type="match status" value="1"/>
</dbReference>
<gene>
    <name evidence="11 14" type="primary">aroB</name>
    <name evidence="10" type="synonym">aroK</name>
    <name evidence="14" type="ORF">FYJ63_09485</name>
</gene>
<evidence type="ECO:0000256" key="6">
    <source>
        <dbReference type="ARBA" id="ARBA00023027"/>
    </source>
</evidence>
<dbReference type="CDD" id="cd00464">
    <property type="entry name" value="SK"/>
    <property type="match status" value="1"/>
</dbReference>
<dbReference type="Pfam" id="PF24621">
    <property type="entry name" value="DHQS_C"/>
    <property type="match status" value="1"/>
</dbReference>
<dbReference type="Proteomes" id="UP000442535">
    <property type="component" value="Unassembled WGS sequence"/>
</dbReference>
<comment type="caution">
    <text evidence="14">The sequence shown here is derived from an EMBL/GenBank/DDBJ whole genome shotgun (WGS) entry which is preliminary data.</text>
</comment>
<dbReference type="AlphaFoldDB" id="A0A7K0K4T0"/>
<comment type="function">
    <text evidence="10">Catalyzes the specific phosphorylation of the 3-hydroxyl group of shikimic acid using ATP as a cosubstrate.</text>
</comment>
<feature type="domain" description="3-dehydroquinate synthase C-terminal" evidence="13">
    <location>
        <begin position="356"/>
        <end position="498"/>
    </location>
</feature>
<comment type="pathway">
    <text evidence="3 11">Metabolic intermediate biosynthesis; chorismate biosynthesis; chorismate from D-erythrose 4-phosphate and phosphoenolpyruvate: step 2/7.</text>
</comment>
<comment type="cofactor">
    <cofactor evidence="11">
        <name>Co(2+)</name>
        <dbReference type="ChEBI" id="CHEBI:48828"/>
    </cofactor>
    <cofactor evidence="11">
        <name>Zn(2+)</name>
        <dbReference type="ChEBI" id="CHEBI:29105"/>
    </cofactor>
    <text evidence="11">Binds 1 divalent metal cation per subunit. Can use either Co(2+) or Zn(2+).</text>
</comment>
<feature type="binding site" evidence="10">
    <location>
        <position position="16"/>
    </location>
    <ligand>
        <name>Mg(2+)</name>
        <dbReference type="ChEBI" id="CHEBI:18420"/>
    </ligand>
</feature>
<evidence type="ECO:0000256" key="9">
    <source>
        <dbReference type="ARBA" id="ARBA00023268"/>
    </source>
</evidence>
<dbReference type="EC" id="4.2.3.4" evidence="11"/>
<organism evidence="14 15">
    <name type="scientific">Mobiluncus porci</name>
    <dbReference type="NCBI Taxonomy" id="2652278"/>
    <lineage>
        <taxon>Bacteria</taxon>
        <taxon>Bacillati</taxon>
        <taxon>Actinomycetota</taxon>
        <taxon>Actinomycetes</taxon>
        <taxon>Actinomycetales</taxon>
        <taxon>Actinomycetaceae</taxon>
        <taxon>Mobiluncus</taxon>
    </lineage>
</organism>
<evidence type="ECO:0000256" key="5">
    <source>
        <dbReference type="ARBA" id="ARBA00022605"/>
    </source>
</evidence>
<dbReference type="GO" id="GO:0009423">
    <property type="term" value="P:chorismate biosynthetic process"/>
    <property type="evidence" value="ECO:0007669"/>
    <property type="project" value="UniProtKB-UniRule"/>
</dbReference>
<feature type="binding site" evidence="10">
    <location>
        <begin position="12"/>
        <end position="17"/>
    </location>
    <ligand>
        <name>ATP</name>
        <dbReference type="ChEBI" id="CHEBI:30616"/>
    </ligand>
</feature>
<keyword evidence="11" id="KW-0862">Zinc</keyword>
<dbReference type="CDD" id="cd08195">
    <property type="entry name" value="DHQS"/>
    <property type="match status" value="1"/>
</dbReference>
<dbReference type="PANTHER" id="PTHR43622">
    <property type="entry name" value="3-DEHYDROQUINATE SYNTHASE"/>
    <property type="match status" value="1"/>
</dbReference>
<evidence type="ECO:0000259" key="13">
    <source>
        <dbReference type="Pfam" id="PF24621"/>
    </source>
</evidence>
<dbReference type="Gene3D" id="3.40.50.1970">
    <property type="match status" value="1"/>
</dbReference>
<name>A0A7K0K4T0_9ACTO</name>
<keyword evidence="8 11" id="KW-0456">Lyase</keyword>
<feature type="binding site" evidence="11">
    <location>
        <position position="326"/>
    </location>
    <ligand>
        <name>NAD(+)</name>
        <dbReference type="ChEBI" id="CHEBI:57540"/>
    </ligand>
</feature>
<dbReference type="SUPFAM" id="SSF56796">
    <property type="entry name" value="Dehydroquinate synthase-like"/>
    <property type="match status" value="1"/>
</dbReference>
<dbReference type="GO" id="GO:0003856">
    <property type="term" value="F:3-dehydroquinate synthase activity"/>
    <property type="evidence" value="ECO:0007669"/>
    <property type="project" value="UniProtKB-UniRule"/>
</dbReference>
<keyword evidence="10" id="KW-0418">Kinase</keyword>
<sequence>MTRKIVLIGLPTSGKSKTAGLLAQALHADWVDTDLVIEQRFGKKIPWIFREIGEDGFRCLEYQVVKDALSGPARIVSLGGGAPTFPATRNLLAGHTVYYLKASPDFLSDRQEQRSQKSAKKKTAQVRPLLAGDARQRMRELYDGRKDIYEKIASVVIDAEKKRQEMAADIIAAESSAGDTVWVQGAKPYRVVFGEDLAGEVADLVPARARKILILAAPPVVSLAEELAQNLTSVEGREVKVMVLPDGEAAKQLPVLSSVWDAAAAFEMERGDLIIPLGGGATTDLGGFAAATWLRGMDVLQVPTTLLAMVDAAIGGKTGIDWTTGKNLVGAFHPPVGVAVDFTTLQTLPRENVIEGLAEALKCGFIRDPEILEIAREAGSDLTAVDSPRLREVIFRAVQVKAAVVSEDLYESGLREYLNYGHTLAHAIEKAEDFRFPHGLAVAIGIVFAAHLGALLGIGPRDLPRTVVERLEAVGLPTTYSGKTFTELKPLMYADKKVRGGELRFVLLEEIGRPTVVPVSATDALQEAARLTGIEP</sequence>
<keyword evidence="15" id="KW-1185">Reference proteome</keyword>
<keyword evidence="6 11" id="KW-0520">NAD</keyword>
<evidence type="ECO:0000256" key="4">
    <source>
        <dbReference type="ARBA" id="ARBA00022490"/>
    </source>
</evidence>
<feature type="binding site" evidence="11">
    <location>
        <position position="422"/>
    </location>
    <ligand>
        <name>Zn(2+)</name>
        <dbReference type="ChEBI" id="CHEBI:29105"/>
    </ligand>
</feature>
<evidence type="ECO:0000256" key="8">
    <source>
        <dbReference type="ARBA" id="ARBA00023239"/>
    </source>
</evidence>
<comment type="cofactor">
    <cofactor evidence="10">
        <name>Mg(2+)</name>
        <dbReference type="ChEBI" id="CHEBI:18420"/>
    </cofactor>
    <text evidence="10">Binds 1 Mg(2+) ion per subunit.</text>
</comment>
<comment type="similarity">
    <text evidence="11">Belongs to the sugar phosphate cyclases superfamily. Dehydroquinate synthase family.</text>
</comment>
<comment type="caution">
    <text evidence="10">Lacks conserved residue(s) required for the propagation of feature annotation.</text>
</comment>
<dbReference type="InterPro" id="IPR050071">
    <property type="entry name" value="Dehydroquinate_synthase"/>
</dbReference>
<keyword evidence="10" id="KW-0067">ATP-binding</keyword>
<keyword evidence="9" id="KW-0511">Multifunctional enzyme</keyword>
<proteinExistence type="inferred from homology"/>
<dbReference type="Gene3D" id="3.40.50.300">
    <property type="entry name" value="P-loop containing nucleotide triphosphate hydrolases"/>
    <property type="match status" value="1"/>
</dbReference>
<comment type="subcellular location">
    <subcellularLocation>
        <location evidence="11">Cytoplasm</location>
    </subcellularLocation>
</comment>
<feature type="binding site" evidence="10">
    <location>
        <position position="80"/>
    </location>
    <ligand>
        <name>substrate</name>
    </ligand>
</feature>
<feature type="binding site" evidence="11">
    <location>
        <position position="317"/>
    </location>
    <ligand>
        <name>NAD(+)</name>
        <dbReference type="ChEBI" id="CHEBI:57540"/>
    </ligand>
</feature>
<dbReference type="RefSeq" id="WP_338106905.1">
    <property type="nucleotide sequence ID" value="NZ_VUMY01000019.1"/>
</dbReference>
<dbReference type="GO" id="GO:0008652">
    <property type="term" value="P:amino acid biosynthetic process"/>
    <property type="evidence" value="ECO:0007669"/>
    <property type="project" value="UniProtKB-KW"/>
</dbReference>
<dbReference type="PANTHER" id="PTHR43622:SF7">
    <property type="entry name" value="3-DEHYDROQUINATE SYNTHASE, CHLOROPLASTIC"/>
    <property type="match status" value="1"/>
</dbReference>
<keyword evidence="7 11" id="KW-0057">Aromatic amino acid biosynthesis</keyword>
<keyword evidence="10" id="KW-0460">Magnesium</keyword>
<comment type="function">
    <text evidence="11">Catalyzes the conversion of 3-deoxy-D-arabino-heptulosonate 7-phosphate (DAHP) to dehydroquinate (DHQ).</text>
</comment>
<evidence type="ECO:0000313" key="15">
    <source>
        <dbReference type="Proteomes" id="UP000442535"/>
    </source>
</evidence>
<feature type="binding site" evidence="10">
    <location>
        <position position="58"/>
    </location>
    <ligand>
        <name>substrate</name>
    </ligand>
</feature>
<evidence type="ECO:0000259" key="12">
    <source>
        <dbReference type="Pfam" id="PF01761"/>
    </source>
</evidence>
<keyword evidence="5 11" id="KW-0028">Amino-acid biosynthesis</keyword>
<keyword evidence="4 11" id="KW-0963">Cytoplasm</keyword>
<reference evidence="14 15" key="1">
    <citation type="submission" date="2019-08" db="EMBL/GenBank/DDBJ databases">
        <title>In-depth cultivation of the pig gut microbiome towards novel bacterial diversity and tailored functional studies.</title>
        <authorList>
            <person name="Wylensek D."/>
            <person name="Hitch T.C.A."/>
            <person name="Clavel T."/>
        </authorList>
    </citation>
    <scope>NUCLEOTIDE SEQUENCE [LARGE SCALE GENOMIC DNA]</scope>
    <source>
        <strain evidence="14 15">RF-GAM-744-WT-7</strain>
    </source>
</reference>
<dbReference type="InterPro" id="IPR030960">
    <property type="entry name" value="DHQS/DOIS_N"/>
</dbReference>
<evidence type="ECO:0000256" key="2">
    <source>
        <dbReference type="ARBA" id="ARBA00001911"/>
    </source>
</evidence>
<dbReference type="InterPro" id="IPR031322">
    <property type="entry name" value="Shikimate/glucono_kinase"/>
</dbReference>
<dbReference type="GO" id="GO:0004765">
    <property type="term" value="F:shikimate kinase activity"/>
    <property type="evidence" value="ECO:0007669"/>
    <property type="project" value="UniProtKB-UniRule"/>
</dbReference>
<dbReference type="SUPFAM" id="SSF52540">
    <property type="entry name" value="P-loop containing nucleoside triphosphate hydrolases"/>
    <property type="match status" value="1"/>
</dbReference>
<keyword evidence="11" id="KW-0170">Cobalt</keyword>
<evidence type="ECO:0000256" key="10">
    <source>
        <dbReference type="HAMAP-Rule" id="MF_00109"/>
    </source>
</evidence>
<dbReference type="InterPro" id="IPR027417">
    <property type="entry name" value="P-loop_NTPase"/>
</dbReference>
<feature type="binding site" evidence="11">
    <location>
        <position position="438"/>
    </location>
    <ligand>
        <name>Zn(2+)</name>
        <dbReference type="ChEBI" id="CHEBI:29105"/>
    </ligand>
</feature>
<dbReference type="Pfam" id="PF01202">
    <property type="entry name" value="SKI"/>
    <property type="match status" value="1"/>
</dbReference>
<feature type="binding site" evidence="10">
    <location>
        <position position="145"/>
    </location>
    <ligand>
        <name>substrate</name>
    </ligand>
</feature>
<comment type="catalytic activity">
    <reaction evidence="1 11">
        <text>7-phospho-2-dehydro-3-deoxy-D-arabino-heptonate = 3-dehydroquinate + phosphate</text>
        <dbReference type="Rhea" id="RHEA:21968"/>
        <dbReference type="ChEBI" id="CHEBI:32364"/>
        <dbReference type="ChEBI" id="CHEBI:43474"/>
        <dbReference type="ChEBI" id="CHEBI:58394"/>
        <dbReference type="EC" id="4.2.3.4"/>
    </reaction>
</comment>
<accession>A0A7K0K4T0</accession>
<evidence type="ECO:0000313" key="14">
    <source>
        <dbReference type="EMBL" id="MST50449.1"/>
    </source>
</evidence>
<comment type="similarity">
    <text evidence="10">Belongs to the shikimate kinase family.</text>
</comment>
<dbReference type="HAMAP" id="MF_00110">
    <property type="entry name" value="DHQ_synthase"/>
    <property type="match status" value="1"/>
</dbReference>